<evidence type="ECO:0000256" key="4">
    <source>
        <dbReference type="ARBA" id="ARBA00022801"/>
    </source>
</evidence>
<keyword evidence="6" id="KW-0346">Stress response</keyword>
<keyword evidence="5" id="KW-0694">RNA-binding</keyword>
<gene>
    <name evidence="7" type="ORF">S06H3_27266</name>
</gene>
<keyword evidence="2" id="KW-0540">Nuclease</keyword>
<reference evidence="7" key="1">
    <citation type="journal article" date="2014" name="Front. Microbiol.">
        <title>High frequency of phylogenetically diverse reductive dehalogenase-homologous genes in deep subseafloor sedimentary metagenomes.</title>
        <authorList>
            <person name="Kawai M."/>
            <person name="Futagami T."/>
            <person name="Toyoda A."/>
            <person name="Takaki Y."/>
            <person name="Nishi S."/>
            <person name="Hori S."/>
            <person name="Arai W."/>
            <person name="Tsubouchi T."/>
            <person name="Morono Y."/>
            <person name="Uchiyama I."/>
            <person name="Ito T."/>
            <person name="Fujiyama A."/>
            <person name="Inagaki F."/>
            <person name="Takami H."/>
        </authorList>
    </citation>
    <scope>NUCLEOTIDE SEQUENCE</scope>
    <source>
        <strain evidence="7">Expedition CK06-06</strain>
    </source>
</reference>
<dbReference type="GO" id="GO:0004519">
    <property type="term" value="F:endonuclease activity"/>
    <property type="evidence" value="ECO:0007669"/>
    <property type="project" value="UniProtKB-KW"/>
</dbReference>
<dbReference type="InterPro" id="IPR012933">
    <property type="entry name" value="HicA_mRNA_interferase"/>
</dbReference>
<comment type="caution">
    <text evidence="7">The sequence shown here is derived from an EMBL/GenBank/DDBJ whole genome shotgun (WGS) entry which is preliminary data.</text>
</comment>
<accession>X1LLE6</accession>
<dbReference type="GO" id="GO:0016787">
    <property type="term" value="F:hydrolase activity"/>
    <property type="evidence" value="ECO:0007669"/>
    <property type="project" value="UniProtKB-KW"/>
</dbReference>
<dbReference type="AlphaFoldDB" id="X1LLE6"/>
<proteinExistence type="predicted"/>
<dbReference type="GO" id="GO:0003729">
    <property type="term" value="F:mRNA binding"/>
    <property type="evidence" value="ECO:0007669"/>
    <property type="project" value="InterPro"/>
</dbReference>
<keyword evidence="3" id="KW-0255">Endonuclease</keyword>
<sequence length="77" mass="8871">MIPRMLRVTGRQAGKAFLQAGWYLHHSRGSHFYYKHPDYPGKQITLATYTGEVIPHKALKSILEQAKLSVEDFMKLL</sequence>
<name>X1LLE6_9ZZZZ</name>
<dbReference type="Pfam" id="PF07927">
    <property type="entry name" value="HicA_toxin"/>
    <property type="match status" value="1"/>
</dbReference>
<dbReference type="Gene3D" id="3.30.920.30">
    <property type="entry name" value="Hypothetical protein"/>
    <property type="match status" value="1"/>
</dbReference>
<keyword evidence="1" id="KW-1277">Toxin-antitoxin system</keyword>
<protein>
    <recommendedName>
        <fullName evidence="8">Addiction module toxin, HicA family</fullName>
    </recommendedName>
</protein>
<evidence type="ECO:0000256" key="3">
    <source>
        <dbReference type="ARBA" id="ARBA00022759"/>
    </source>
</evidence>
<evidence type="ECO:0000256" key="2">
    <source>
        <dbReference type="ARBA" id="ARBA00022722"/>
    </source>
</evidence>
<dbReference type="EMBL" id="BARV01015806">
    <property type="protein sequence ID" value="GAI19903.1"/>
    <property type="molecule type" value="Genomic_DNA"/>
</dbReference>
<evidence type="ECO:0000256" key="5">
    <source>
        <dbReference type="ARBA" id="ARBA00022884"/>
    </source>
</evidence>
<dbReference type="SUPFAM" id="SSF54786">
    <property type="entry name" value="YcfA/nrd intein domain"/>
    <property type="match status" value="1"/>
</dbReference>
<dbReference type="InterPro" id="IPR038570">
    <property type="entry name" value="HicA_sf"/>
</dbReference>
<evidence type="ECO:0000313" key="7">
    <source>
        <dbReference type="EMBL" id="GAI19903.1"/>
    </source>
</evidence>
<evidence type="ECO:0000256" key="1">
    <source>
        <dbReference type="ARBA" id="ARBA00022649"/>
    </source>
</evidence>
<organism evidence="7">
    <name type="scientific">marine sediment metagenome</name>
    <dbReference type="NCBI Taxonomy" id="412755"/>
    <lineage>
        <taxon>unclassified sequences</taxon>
        <taxon>metagenomes</taxon>
        <taxon>ecological metagenomes</taxon>
    </lineage>
</organism>
<evidence type="ECO:0008006" key="8">
    <source>
        <dbReference type="Google" id="ProtNLM"/>
    </source>
</evidence>
<evidence type="ECO:0000256" key="6">
    <source>
        <dbReference type="ARBA" id="ARBA00023016"/>
    </source>
</evidence>
<keyword evidence="4" id="KW-0378">Hydrolase</keyword>